<organism evidence="3 4">
    <name type="scientific">Saccharopolyspora erythraea</name>
    <name type="common">Streptomyces erythraeus</name>
    <dbReference type="NCBI Taxonomy" id="1836"/>
    <lineage>
        <taxon>Bacteria</taxon>
        <taxon>Bacillati</taxon>
        <taxon>Actinomycetota</taxon>
        <taxon>Actinomycetes</taxon>
        <taxon>Pseudonocardiales</taxon>
        <taxon>Pseudonocardiaceae</taxon>
        <taxon>Saccharopolyspora</taxon>
    </lineage>
</organism>
<dbReference type="PROSITE" id="PS51704">
    <property type="entry name" value="GP_PDE"/>
    <property type="match status" value="1"/>
</dbReference>
<name>A0ABN1CYG5_SACER</name>
<accession>A0ABN1CYG5</accession>
<dbReference type="InterPro" id="IPR030395">
    <property type="entry name" value="GP_PDE_dom"/>
</dbReference>
<comment type="caution">
    <text evidence="3">The sequence shown here is derived from an EMBL/GenBank/DDBJ whole genome shotgun (WGS) entry which is preliminary data.</text>
</comment>
<reference evidence="3 4" key="1">
    <citation type="journal article" date="2019" name="Int. J. Syst. Evol. Microbiol.">
        <title>The Global Catalogue of Microorganisms (GCM) 10K type strain sequencing project: providing services to taxonomists for standard genome sequencing and annotation.</title>
        <authorList>
            <consortium name="The Broad Institute Genomics Platform"/>
            <consortium name="The Broad Institute Genome Sequencing Center for Infectious Disease"/>
            <person name="Wu L."/>
            <person name="Ma J."/>
        </authorList>
    </citation>
    <scope>NUCLEOTIDE SEQUENCE [LARGE SCALE GENOMIC DNA]</scope>
    <source>
        <strain evidence="3 4">JCM 10303</strain>
    </source>
</reference>
<keyword evidence="4" id="KW-1185">Reference proteome</keyword>
<evidence type="ECO:0000313" key="3">
    <source>
        <dbReference type="EMBL" id="GAA0529441.1"/>
    </source>
</evidence>
<dbReference type="PANTHER" id="PTHR46211:SF14">
    <property type="entry name" value="GLYCEROPHOSPHODIESTER PHOSPHODIESTERASE"/>
    <property type="match status" value="1"/>
</dbReference>
<dbReference type="Gene3D" id="3.20.20.190">
    <property type="entry name" value="Phosphatidylinositol (PI) phosphodiesterase"/>
    <property type="match status" value="1"/>
</dbReference>
<dbReference type="PANTHER" id="PTHR46211">
    <property type="entry name" value="GLYCEROPHOSPHORYL DIESTER PHOSPHODIESTERASE"/>
    <property type="match status" value="1"/>
</dbReference>
<feature type="domain" description="GP-PDE" evidence="2">
    <location>
        <begin position="65"/>
        <end position="366"/>
    </location>
</feature>
<sequence length="387" mass="40979">MGALDAEASPHRNLPHARTTPGAGSLPPMRSKSLRAVSSLLVSVALSAGIVAPAAAGPPGHGPGFDLQAHRGGIAHYPEGTLPAFANAMRIGVTTLELDVQITADGREVVTHDRQIKPGKCLDTAPAFPGDPQFPYAGSYVKDLTFAQVRTLDCGSRTHPDYPEQQPAPGARMPTLREVFALVRACRAHDVRFNIETKVEAAAPHETAPREQFVRVVAEQVRQAGMLGRVTVQSFDWGALRLMRRVEPWLPVVALTEPKFLEVGEPGASPWLGGLDIDDFGGSPVRAVRTFGAAALSPLHGEPQGGAVGDPGYVPFTTPALVEEAHRAGLAVVPWTVNDEATMNALIDMGVDGLITDYPARLRRLLEAGGVPVAEPVRDCEQPASGA</sequence>
<proteinExistence type="predicted"/>
<evidence type="ECO:0000313" key="4">
    <source>
        <dbReference type="Proteomes" id="UP001500729"/>
    </source>
</evidence>
<gene>
    <name evidence="3" type="ORF">GCM10009533_30850</name>
</gene>
<dbReference type="Proteomes" id="UP001500729">
    <property type="component" value="Unassembled WGS sequence"/>
</dbReference>
<evidence type="ECO:0000259" key="2">
    <source>
        <dbReference type="PROSITE" id="PS51704"/>
    </source>
</evidence>
<dbReference type="EMBL" id="BAAAGS010000018">
    <property type="protein sequence ID" value="GAA0529441.1"/>
    <property type="molecule type" value="Genomic_DNA"/>
</dbReference>
<dbReference type="Pfam" id="PF03009">
    <property type="entry name" value="GDPD"/>
    <property type="match status" value="1"/>
</dbReference>
<dbReference type="CDD" id="cd08567">
    <property type="entry name" value="GDPD_SpGDE_like"/>
    <property type="match status" value="1"/>
</dbReference>
<dbReference type="InterPro" id="IPR017946">
    <property type="entry name" value="PLC-like_Pdiesterase_TIM-brl"/>
</dbReference>
<evidence type="ECO:0000256" key="1">
    <source>
        <dbReference type="SAM" id="MobiDB-lite"/>
    </source>
</evidence>
<dbReference type="SUPFAM" id="SSF51695">
    <property type="entry name" value="PLC-like phosphodiesterases"/>
    <property type="match status" value="1"/>
</dbReference>
<protein>
    <submittedName>
        <fullName evidence="3">Glycerophosphodiester phosphodiesterase family protein</fullName>
    </submittedName>
</protein>
<feature type="region of interest" description="Disordered" evidence="1">
    <location>
        <begin position="1"/>
        <end position="30"/>
    </location>
</feature>